<reference evidence="3 4" key="1">
    <citation type="journal article" date="2014" name="PLoS Genet.">
        <title>Phylogenetically driven sequencing of extremely halophilic archaea reveals strategies for static and dynamic osmo-response.</title>
        <authorList>
            <person name="Becker E.A."/>
            <person name="Seitzer P.M."/>
            <person name="Tritt A."/>
            <person name="Larsen D."/>
            <person name="Krusor M."/>
            <person name="Yao A.I."/>
            <person name="Wu D."/>
            <person name="Madern D."/>
            <person name="Eisen J.A."/>
            <person name="Darling A.E."/>
            <person name="Facciotti M.T."/>
        </authorList>
    </citation>
    <scope>NUCLEOTIDE SEQUENCE [LARGE SCALE GENOMIC DNA]</scope>
    <source>
        <strain evidence="3 4">JCM 14978</strain>
    </source>
</reference>
<dbReference type="InterPro" id="IPR058425">
    <property type="entry name" value="DUF8112"/>
</dbReference>
<evidence type="ECO:0000313" key="4">
    <source>
        <dbReference type="Proteomes" id="UP000011546"/>
    </source>
</evidence>
<name>M0PL88_9EURY</name>
<dbReference type="EMBL" id="AOJH01000001">
    <property type="protein sequence ID" value="EMA70394.1"/>
    <property type="molecule type" value="Genomic_DNA"/>
</dbReference>
<gene>
    <name evidence="3" type="ORF">C468_00130</name>
</gene>
<dbReference type="RefSeq" id="WP_008846812.1">
    <property type="nucleotide sequence ID" value="NZ_AOJH01000001.1"/>
</dbReference>
<protein>
    <recommendedName>
        <fullName evidence="2">DUF8112 domain-containing protein</fullName>
    </recommendedName>
</protein>
<comment type="caution">
    <text evidence="3">The sequence shown here is derived from an EMBL/GenBank/DDBJ whole genome shotgun (WGS) entry which is preliminary data.</text>
</comment>
<evidence type="ECO:0000259" key="2">
    <source>
        <dbReference type="Pfam" id="PF26417"/>
    </source>
</evidence>
<sequence>MASDGSDYPLIGDSRRLARIALNTEYLACQVCGHSFHEGDKITVYAYRAAGEPAYEIGYIMCEADSHTHPTVFTRGVHEHVVTGHIGTCADVQTQSTAYILLDPTVVVTSSPTTTDPHVHPDAPTERTPKHPKQREPTPLLTAVREHARSDGGNPYGGHD</sequence>
<dbReference type="PATRIC" id="fig|1230456.3.peg.24"/>
<dbReference type="Pfam" id="PF26417">
    <property type="entry name" value="DUF8112"/>
    <property type="match status" value="1"/>
</dbReference>
<feature type="compositionally biased region" description="Basic and acidic residues" evidence="1">
    <location>
        <begin position="117"/>
        <end position="129"/>
    </location>
</feature>
<accession>M0PL88</accession>
<organism evidence="3 4">
    <name type="scientific">Halorubrum kocurii JCM 14978</name>
    <dbReference type="NCBI Taxonomy" id="1230456"/>
    <lineage>
        <taxon>Archaea</taxon>
        <taxon>Methanobacteriati</taxon>
        <taxon>Methanobacteriota</taxon>
        <taxon>Stenosarchaea group</taxon>
        <taxon>Halobacteria</taxon>
        <taxon>Halobacteriales</taxon>
        <taxon>Haloferacaceae</taxon>
        <taxon>Halorubrum</taxon>
    </lineage>
</organism>
<dbReference type="OrthoDB" id="318372at2157"/>
<evidence type="ECO:0000313" key="3">
    <source>
        <dbReference type="EMBL" id="EMA70394.1"/>
    </source>
</evidence>
<feature type="domain" description="DUF8112" evidence="2">
    <location>
        <begin position="9"/>
        <end position="112"/>
    </location>
</feature>
<dbReference type="AlphaFoldDB" id="M0PL88"/>
<feature type="region of interest" description="Disordered" evidence="1">
    <location>
        <begin position="111"/>
        <end position="160"/>
    </location>
</feature>
<dbReference type="STRING" id="1230456.C468_00130"/>
<dbReference type="Proteomes" id="UP000011546">
    <property type="component" value="Unassembled WGS sequence"/>
</dbReference>
<keyword evidence="4" id="KW-1185">Reference proteome</keyword>
<evidence type="ECO:0000256" key="1">
    <source>
        <dbReference type="SAM" id="MobiDB-lite"/>
    </source>
</evidence>
<proteinExistence type="predicted"/>